<evidence type="ECO:0000256" key="1">
    <source>
        <dbReference type="SAM" id="Phobius"/>
    </source>
</evidence>
<proteinExistence type="predicted"/>
<organism evidence="2 3">
    <name type="scientific">Thraustotheca clavata</name>
    <dbReference type="NCBI Taxonomy" id="74557"/>
    <lineage>
        <taxon>Eukaryota</taxon>
        <taxon>Sar</taxon>
        <taxon>Stramenopiles</taxon>
        <taxon>Oomycota</taxon>
        <taxon>Saprolegniomycetes</taxon>
        <taxon>Saprolegniales</taxon>
        <taxon>Achlyaceae</taxon>
        <taxon>Thraustotheca</taxon>
    </lineage>
</organism>
<comment type="caution">
    <text evidence="2">The sequence shown here is derived from an EMBL/GenBank/DDBJ whole genome shotgun (WGS) entry which is preliminary data.</text>
</comment>
<evidence type="ECO:0000313" key="2">
    <source>
        <dbReference type="EMBL" id="OQS07883.1"/>
    </source>
</evidence>
<evidence type="ECO:0000313" key="3">
    <source>
        <dbReference type="Proteomes" id="UP000243217"/>
    </source>
</evidence>
<accession>A0A1W0AC66</accession>
<sequence>MISFNSVLPLASEERASFTVNVLAKLMLQYGIGLDQLWLIFLTSLSRRSCACAFCGVNLSLMVLMNVYFGQLLTYAMPRVDIAALMGALKIPSGYQWLYTITPPRFSLALLVAETFTNCDDGTQIGCQIMPAAGIPLKFNS</sequence>
<gene>
    <name evidence="2" type="ORF">THRCLA_20040</name>
</gene>
<keyword evidence="3" id="KW-1185">Reference proteome</keyword>
<feature type="transmembrane region" description="Helical" evidence="1">
    <location>
        <begin position="20"/>
        <end position="42"/>
    </location>
</feature>
<dbReference type="OrthoDB" id="66620at2759"/>
<dbReference type="AlphaFoldDB" id="A0A1W0AC66"/>
<dbReference type="Proteomes" id="UP000243217">
    <property type="component" value="Unassembled WGS sequence"/>
</dbReference>
<keyword evidence="1" id="KW-0812">Transmembrane</keyword>
<dbReference type="EMBL" id="JNBS01000043">
    <property type="protein sequence ID" value="OQS07883.1"/>
    <property type="molecule type" value="Genomic_DNA"/>
</dbReference>
<reference evidence="2 3" key="1">
    <citation type="journal article" date="2014" name="Genome Biol. Evol.">
        <title>The secreted proteins of Achlya hypogyna and Thraustotheca clavata identify the ancestral oomycete secretome and reveal gene acquisitions by horizontal gene transfer.</title>
        <authorList>
            <person name="Misner I."/>
            <person name="Blouin N."/>
            <person name="Leonard G."/>
            <person name="Richards T.A."/>
            <person name="Lane C.E."/>
        </authorList>
    </citation>
    <scope>NUCLEOTIDE SEQUENCE [LARGE SCALE GENOMIC DNA]</scope>
    <source>
        <strain evidence="2 3">ATCC 34112</strain>
    </source>
</reference>
<feature type="transmembrane region" description="Helical" evidence="1">
    <location>
        <begin position="49"/>
        <end position="69"/>
    </location>
</feature>
<name>A0A1W0AC66_9STRA</name>
<dbReference type="STRING" id="74557.A0A1W0AC66"/>
<protein>
    <submittedName>
        <fullName evidence="2">Uncharacterized protein</fullName>
    </submittedName>
</protein>
<keyword evidence="1" id="KW-0472">Membrane</keyword>
<keyword evidence="1" id="KW-1133">Transmembrane helix</keyword>